<evidence type="ECO:0000256" key="3">
    <source>
        <dbReference type="ARBA" id="ARBA00022833"/>
    </source>
</evidence>
<evidence type="ECO:0000313" key="7">
    <source>
        <dbReference type="EMBL" id="GJE04648.1"/>
    </source>
</evidence>
<dbReference type="Pfam" id="PF00815">
    <property type="entry name" value="Histidinol_dh"/>
    <property type="match status" value="1"/>
</dbReference>
<proteinExistence type="inferred from homology"/>
<comment type="similarity">
    <text evidence="5 6">Belongs to the histidinol dehydrogenase family.</text>
</comment>
<dbReference type="InterPro" id="IPR012131">
    <property type="entry name" value="Hstdl_DH"/>
</dbReference>
<keyword evidence="4 5" id="KW-0560">Oxidoreductase</keyword>
<evidence type="ECO:0000256" key="1">
    <source>
        <dbReference type="ARBA" id="ARBA00001947"/>
    </source>
</evidence>
<evidence type="ECO:0000256" key="6">
    <source>
        <dbReference type="RuleBase" id="RU004175"/>
    </source>
</evidence>
<protein>
    <submittedName>
        <fullName evidence="7">Sulfopropanediol 3-dehydrogenase</fullName>
    </submittedName>
</protein>
<gene>
    <name evidence="7" type="primary">hpsN</name>
    <name evidence="7" type="ORF">GMJLKIPL_6612</name>
</gene>
<dbReference type="SUPFAM" id="SSF53720">
    <property type="entry name" value="ALDH-like"/>
    <property type="match status" value="1"/>
</dbReference>
<evidence type="ECO:0000256" key="5">
    <source>
        <dbReference type="PIRNR" id="PIRNR000099"/>
    </source>
</evidence>
<dbReference type="NCBIfam" id="TIGR00069">
    <property type="entry name" value="hisD"/>
    <property type="match status" value="1"/>
</dbReference>
<accession>A0ABQ4SQF0</accession>
<evidence type="ECO:0000256" key="2">
    <source>
        <dbReference type="ARBA" id="ARBA00022723"/>
    </source>
</evidence>
<name>A0ABQ4SQF0_9HYPH</name>
<dbReference type="Gene3D" id="3.40.50.1980">
    <property type="entry name" value="Nitrogenase molybdenum iron protein domain"/>
    <property type="match status" value="2"/>
</dbReference>
<comment type="caution">
    <text evidence="7">The sequence shown here is derived from an EMBL/GenBank/DDBJ whole genome shotgun (WGS) entry which is preliminary data.</text>
</comment>
<keyword evidence="3" id="KW-0862">Zinc</keyword>
<dbReference type="CDD" id="cd06572">
    <property type="entry name" value="Histidinol_dh"/>
    <property type="match status" value="1"/>
</dbReference>
<comment type="cofactor">
    <cofactor evidence="1">
        <name>Zn(2+)</name>
        <dbReference type="ChEBI" id="CHEBI:29105"/>
    </cofactor>
</comment>
<dbReference type="PROSITE" id="PS00611">
    <property type="entry name" value="HISOL_DEHYDROGENASE"/>
    <property type="match status" value="1"/>
</dbReference>
<dbReference type="PANTHER" id="PTHR21256:SF14">
    <property type="entry name" value="HISTIDINOL DEHYDROGENASE"/>
    <property type="match status" value="1"/>
</dbReference>
<dbReference type="PANTHER" id="PTHR21256">
    <property type="entry name" value="HISTIDINOL DEHYDROGENASE HDH"/>
    <property type="match status" value="1"/>
</dbReference>
<organism evidence="7 8">
    <name type="scientific">Methylobacterium isbiliense</name>
    <dbReference type="NCBI Taxonomy" id="315478"/>
    <lineage>
        <taxon>Bacteria</taxon>
        <taxon>Pseudomonadati</taxon>
        <taxon>Pseudomonadota</taxon>
        <taxon>Alphaproteobacteria</taxon>
        <taxon>Hyphomicrobiales</taxon>
        <taxon>Methylobacteriaceae</taxon>
        <taxon>Methylobacterium</taxon>
    </lineage>
</organism>
<dbReference type="InterPro" id="IPR001692">
    <property type="entry name" value="Histidinol_DH_CS"/>
</dbReference>
<dbReference type="RefSeq" id="WP_238242114.1">
    <property type="nucleotide sequence ID" value="NZ_BPQQ01000149.1"/>
</dbReference>
<dbReference type="PIRSF" id="PIRSF000099">
    <property type="entry name" value="Histidinol_dh"/>
    <property type="match status" value="1"/>
</dbReference>
<evidence type="ECO:0000256" key="4">
    <source>
        <dbReference type="ARBA" id="ARBA00023002"/>
    </source>
</evidence>
<reference evidence="7" key="1">
    <citation type="journal article" date="2021" name="Front. Microbiol.">
        <title>Comprehensive Comparative Genomics and Phenotyping of Methylobacterium Species.</title>
        <authorList>
            <person name="Alessa O."/>
            <person name="Ogura Y."/>
            <person name="Fujitani Y."/>
            <person name="Takami H."/>
            <person name="Hayashi T."/>
            <person name="Sahin N."/>
            <person name="Tani A."/>
        </authorList>
    </citation>
    <scope>NUCLEOTIDE SEQUENCE</scope>
    <source>
        <strain evidence="7">DSM 17168</strain>
    </source>
</reference>
<evidence type="ECO:0000313" key="8">
    <source>
        <dbReference type="Proteomes" id="UP001055153"/>
    </source>
</evidence>
<keyword evidence="2" id="KW-0479">Metal-binding</keyword>
<dbReference type="PRINTS" id="PR00083">
    <property type="entry name" value="HOLDHDRGNASE"/>
</dbReference>
<reference evidence="7" key="2">
    <citation type="submission" date="2021-08" db="EMBL/GenBank/DDBJ databases">
        <authorList>
            <person name="Tani A."/>
            <person name="Ola A."/>
            <person name="Ogura Y."/>
            <person name="Katsura K."/>
            <person name="Hayashi T."/>
        </authorList>
    </citation>
    <scope>NUCLEOTIDE SEQUENCE</scope>
    <source>
        <strain evidence="7">DSM 17168</strain>
    </source>
</reference>
<dbReference type="Proteomes" id="UP001055153">
    <property type="component" value="Unassembled WGS sequence"/>
</dbReference>
<dbReference type="InterPro" id="IPR016161">
    <property type="entry name" value="Ald_DH/histidinol_DH"/>
</dbReference>
<keyword evidence="8" id="KW-1185">Reference proteome</keyword>
<sequence>MAIAYLKKASKTPETETDTARKVVTEMLAAIEAGGEKSVRDYALKLDGWSGPIVMDEAAIAEQVREVPQAIKDDIGLAASQVRRFAEAQRASVQDFAVELSPGLRLGQRLVPVNTAGCYVPAGRYAHIASAYMSVATAKAAGVKTVIACSAPYKGQGIHPHVLYAMTVAGADVVMCLGGVQAVAAMAFGLFTGKAADIIVGPGNKFVAEAKRMLFGKVGIDVFAGPSEVAVIADDTADPLIVATDLVGQAEHGHESPAWLITDSTRIAQEVSALVPQLIAALPATARDAAQAAWRDYGEVVLCDTREEMMQVSEDYACEHLEVHCADLDWWHANLTNYGSLFLGEETNVAFGDKVSGPNHILPTKFAARYSAGLSVHKFLKPLTWQRMSREACRALAPVSARISRLEGMEAHARTSDVRMAKYAPGAPVDLGRPVEA</sequence>
<dbReference type="EMBL" id="BPQQ01000149">
    <property type="protein sequence ID" value="GJE04648.1"/>
    <property type="molecule type" value="Genomic_DNA"/>
</dbReference>
<dbReference type="InterPro" id="IPR022695">
    <property type="entry name" value="Histidinol_DH_monofunct"/>
</dbReference>
<dbReference type="Gene3D" id="1.20.5.1300">
    <property type="match status" value="1"/>
</dbReference>